<feature type="compositionally biased region" description="Basic and acidic residues" evidence="1">
    <location>
        <begin position="153"/>
        <end position="165"/>
    </location>
</feature>
<protein>
    <submittedName>
        <fullName evidence="2">Uncharacterized protein</fullName>
    </submittedName>
</protein>
<feature type="compositionally biased region" description="Polar residues" evidence="1">
    <location>
        <begin position="166"/>
        <end position="185"/>
    </location>
</feature>
<feature type="region of interest" description="Disordered" evidence="1">
    <location>
        <begin position="151"/>
        <end position="199"/>
    </location>
</feature>
<evidence type="ECO:0000313" key="2">
    <source>
        <dbReference type="EMBL" id="KAJ7371809.1"/>
    </source>
</evidence>
<accession>A0A9W9YZZ8</accession>
<organism evidence="2 3">
    <name type="scientific">Desmophyllum pertusum</name>
    <dbReference type="NCBI Taxonomy" id="174260"/>
    <lineage>
        <taxon>Eukaryota</taxon>
        <taxon>Metazoa</taxon>
        <taxon>Cnidaria</taxon>
        <taxon>Anthozoa</taxon>
        <taxon>Hexacorallia</taxon>
        <taxon>Scleractinia</taxon>
        <taxon>Caryophylliina</taxon>
        <taxon>Caryophylliidae</taxon>
        <taxon>Desmophyllum</taxon>
    </lineage>
</organism>
<dbReference type="AlphaFoldDB" id="A0A9W9YZZ8"/>
<gene>
    <name evidence="2" type="ORF">OS493_023150</name>
</gene>
<comment type="caution">
    <text evidence="2">The sequence shown here is derived from an EMBL/GenBank/DDBJ whole genome shotgun (WGS) entry which is preliminary data.</text>
</comment>
<proteinExistence type="predicted"/>
<evidence type="ECO:0000313" key="3">
    <source>
        <dbReference type="Proteomes" id="UP001163046"/>
    </source>
</evidence>
<dbReference type="EMBL" id="MU826842">
    <property type="protein sequence ID" value="KAJ7371809.1"/>
    <property type="molecule type" value="Genomic_DNA"/>
</dbReference>
<name>A0A9W9YZZ8_9CNID</name>
<reference evidence="2" key="1">
    <citation type="submission" date="2023-01" db="EMBL/GenBank/DDBJ databases">
        <title>Genome assembly of the deep-sea coral Lophelia pertusa.</title>
        <authorList>
            <person name="Herrera S."/>
            <person name="Cordes E."/>
        </authorList>
    </citation>
    <scope>NUCLEOTIDE SEQUENCE</scope>
    <source>
        <strain evidence="2">USNM1676648</strain>
        <tissue evidence="2">Polyp</tissue>
    </source>
</reference>
<sequence>MERNTKESMIDTEAKHDIPCRELDCVIPACVNVKLGKMNNDISKKLMICGRRGRPRKPKLGRGPKMNAAARSETHCTEQLWDDLQSVVQDNTEQTAGCTNQQGMLDVFMEESAIHVLDSQPRQTYQSQPCYTLEREINQCFYEFPNSFTFSGTRDDDSQQQRETDPTVSDTCQVTKPHVTNNSNGYEPIGIPDAQSGRHDNNGKELEIETIPFGKLDEVISLEAYDFAQDLHNADEQTLARKSPPSETVQNHQNIEFISQSISCGKVNTSGVNSKPLSDVQPSNKLFGILSLMLQVFARPLTAELEEGYAHVLEKAYIEILCGHLNTE</sequence>
<keyword evidence="3" id="KW-1185">Reference proteome</keyword>
<dbReference type="Proteomes" id="UP001163046">
    <property type="component" value="Unassembled WGS sequence"/>
</dbReference>
<evidence type="ECO:0000256" key="1">
    <source>
        <dbReference type="SAM" id="MobiDB-lite"/>
    </source>
</evidence>